<proteinExistence type="predicted"/>
<sequence length="268" mass="29355">MTLAISLTLIFSTGVQADNIQKVNDAFLTLALNPVFQESTICERWANMAGDTAKEEVFQGMTWKAGAKILNGNVNAYETEAVALIGGVKRAFKAKASGRIHGFALPPQKDQQIAGSLLAQMCDIEKMNSRISAMPSKNFDHKNTFPKVFPSPNKLLEVTNMIQDLPALSSAYRCSEISSKLGYPIDGYQNDVIDVLDSLSVLRPLSDEEFNLVNFSAMMVNNRYVNAVADSSRYVRGVSEQEVWSNMHTQSCIGAAYKGGIENIPLGM</sequence>
<dbReference type="EMBL" id="FYAK01000007">
    <property type="protein sequence ID" value="SMY37492.1"/>
    <property type="molecule type" value="Genomic_DNA"/>
</dbReference>
<dbReference type="AlphaFoldDB" id="A0A1Y6MM33"/>
<organism evidence="1 2">
    <name type="scientific">Photobacterium malacitanum</name>
    <dbReference type="NCBI Taxonomy" id="2204294"/>
    <lineage>
        <taxon>Bacteria</taxon>
        <taxon>Pseudomonadati</taxon>
        <taxon>Pseudomonadota</taxon>
        <taxon>Gammaproteobacteria</taxon>
        <taxon>Vibrionales</taxon>
        <taxon>Vibrionaceae</taxon>
        <taxon>Photobacterium</taxon>
    </lineage>
</organism>
<keyword evidence="2" id="KW-1185">Reference proteome</keyword>
<accession>A0A1Y6MM33</accession>
<name>A0A1Y6MM33_9GAMM</name>
<dbReference type="Proteomes" id="UP000195963">
    <property type="component" value="Unassembled WGS sequence"/>
</dbReference>
<evidence type="ECO:0000313" key="2">
    <source>
        <dbReference type="Proteomes" id="UP000195963"/>
    </source>
</evidence>
<gene>
    <name evidence="1" type="ORF">PMAL9190_03028</name>
</gene>
<reference evidence="2" key="1">
    <citation type="submission" date="2017-06" db="EMBL/GenBank/DDBJ databases">
        <authorList>
            <person name="Rodrigo-Torres L."/>
            <person name="Arahal R.D."/>
            <person name="Lucena T."/>
        </authorList>
    </citation>
    <scope>NUCLEOTIDE SEQUENCE [LARGE SCALE GENOMIC DNA]</scope>
    <source>
        <strain evidence="2">CECT 9190</strain>
    </source>
</reference>
<evidence type="ECO:0000313" key="1">
    <source>
        <dbReference type="EMBL" id="SMY37492.1"/>
    </source>
</evidence>
<protein>
    <submittedName>
        <fullName evidence="1">Uncharacterized protein</fullName>
    </submittedName>
</protein>